<name>A0ABW4HTK2_9BACI</name>
<reference evidence="3" key="1">
    <citation type="journal article" date="2019" name="Int. J. Syst. Evol. Microbiol.">
        <title>The Global Catalogue of Microorganisms (GCM) 10K type strain sequencing project: providing services to taxonomists for standard genome sequencing and annotation.</title>
        <authorList>
            <consortium name="The Broad Institute Genomics Platform"/>
            <consortium name="The Broad Institute Genome Sequencing Center for Infectious Disease"/>
            <person name="Wu L."/>
            <person name="Ma J."/>
        </authorList>
    </citation>
    <scope>NUCLEOTIDE SEQUENCE [LARGE SCALE GENOMIC DNA]</scope>
    <source>
        <strain evidence="3">CGMCC 1.12376</strain>
    </source>
</reference>
<dbReference type="PIRSF" id="PIRSF012526">
    <property type="entry name" value="CYTH_UCP012526"/>
    <property type="match status" value="1"/>
</dbReference>
<dbReference type="InterPro" id="IPR033469">
    <property type="entry name" value="CYTH-like_dom_sf"/>
</dbReference>
<dbReference type="CDD" id="cd07762">
    <property type="entry name" value="CYTH-like_Pase_1"/>
    <property type="match status" value="1"/>
</dbReference>
<dbReference type="RefSeq" id="WP_251514892.1">
    <property type="nucleotide sequence ID" value="NZ_JAMBON010000021.1"/>
</dbReference>
<sequence>MAQEIEIEFKNLLTKDEFDTLLDAYPFPKEGTEQTNYYFETANLDLKELGCALRIRKKNGQYILTLKEPYGDGLLETHDHLTSEEAESWLNGKPIEKEHTLNQLKKLDVKIEGLINFGSLTTVRREYEDGTNLFVLDYSRYNDQEDYELELEVKNFDEGQKTFHALLEEHHIPKRRTPNKIERFYISLKNLDGRH</sequence>
<gene>
    <name evidence="2" type="ORF">ACFSBH_14725</name>
</gene>
<dbReference type="PROSITE" id="PS51707">
    <property type="entry name" value="CYTH"/>
    <property type="match status" value="1"/>
</dbReference>
<organism evidence="2 3">
    <name type="scientific">Oceanobacillus luteolus</name>
    <dbReference type="NCBI Taxonomy" id="1274358"/>
    <lineage>
        <taxon>Bacteria</taxon>
        <taxon>Bacillati</taxon>
        <taxon>Bacillota</taxon>
        <taxon>Bacilli</taxon>
        <taxon>Bacillales</taxon>
        <taxon>Bacillaceae</taxon>
        <taxon>Oceanobacillus</taxon>
    </lineage>
</organism>
<evidence type="ECO:0000313" key="3">
    <source>
        <dbReference type="Proteomes" id="UP001597221"/>
    </source>
</evidence>
<accession>A0ABW4HTK2</accession>
<dbReference type="Proteomes" id="UP001597221">
    <property type="component" value="Unassembled WGS sequence"/>
</dbReference>
<comment type="caution">
    <text evidence="2">The sequence shown here is derived from an EMBL/GenBank/DDBJ whole genome shotgun (WGS) entry which is preliminary data.</text>
</comment>
<evidence type="ECO:0000313" key="2">
    <source>
        <dbReference type="EMBL" id="MFD1608876.1"/>
    </source>
</evidence>
<dbReference type="SMART" id="SM01118">
    <property type="entry name" value="CYTH"/>
    <property type="match status" value="1"/>
</dbReference>
<dbReference type="InterPro" id="IPR023577">
    <property type="entry name" value="CYTH_domain"/>
</dbReference>
<dbReference type="SUPFAM" id="SSF55154">
    <property type="entry name" value="CYTH-like phosphatases"/>
    <property type="match status" value="1"/>
</dbReference>
<dbReference type="Gene3D" id="2.40.320.10">
    <property type="entry name" value="Hypothetical Protein Pfu-838710-001"/>
    <property type="match status" value="1"/>
</dbReference>
<proteinExistence type="predicted"/>
<feature type="domain" description="CYTH" evidence="1">
    <location>
        <begin position="4"/>
        <end position="191"/>
    </location>
</feature>
<keyword evidence="3" id="KW-1185">Reference proteome</keyword>
<dbReference type="Pfam" id="PF01928">
    <property type="entry name" value="CYTH"/>
    <property type="match status" value="1"/>
</dbReference>
<evidence type="ECO:0000259" key="1">
    <source>
        <dbReference type="PROSITE" id="PS51707"/>
    </source>
</evidence>
<protein>
    <submittedName>
        <fullName evidence="2">CYTH domain-containing protein</fullName>
    </submittedName>
</protein>
<dbReference type="InterPro" id="IPR009195">
    <property type="entry name" value="Uncharacterised_YjbK"/>
</dbReference>
<dbReference type="EMBL" id="JBHUDE010000137">
    <property type="protein sequence ID" value="MFD1608876.1"/>
    <property type="molecule type" value="Genomic_DNA"/>
</dbReference>